<evidence type="ECO:0000256" key="2">
    <source>
        <dbReference type="ARBA" id="ARBA00012369"/>
    </source>
</evidence>
<dbReference type="GO" id="GO:0005737">
    <property type="term" value="C:cytoplasm"/>
    <property type="evidence" value="ECO:0007669"/>
    <property type="project" value="TreeGrafter"/>
</dbReference>
<keyword evidence="6" id="KW-1185">Reference proteome</keyword>
<dbReference type="InterPro" id="IPR017766">
    <property type="entry name" value="Sphingomyelinase/PLipase_C"/>
</dbReference>
<dbReference type="Gene3D" id="3.60.10.10">
    <property type="entry name" value="Endonuclease/exonuclease/phosphatase"/>
    <property type="match status" value="1"/>
</dbReference>
<dbReference type="AlphaFoldDB" id="A0AAW2YIC3"/>
<dbReference type="EC" id="3.1.4.12" evidence="2"/>
<evidence type="ECO:0000256" key="1">
    <source>
        <dbReference type="ARBA" id="ARBA00006335"/>
    </source>
</evidence>
<sequence length="384" mass="44349">MSDTLKDVPRIRILSYNMFMRPFVNTNGNDYKPERLKLFMENETHKFDVLCLQELFSMGGHNRKYELIEGSKKHGLLYSTSLNGSWLSLKPIDSGLLILTKYPILDKDAIVFQEGADIDGWSTKGAISALVSVPTEDEHDEIKMLIVNTHTQAEYSTEDPKYYDIQRKQIEEVRQFIIKKHKQFPKAPIILCGDFNINARTSALSTGEDSTEAYKTLVSRLNFEEGEEWKDLIYEKMGHHPVTFGDGDLTEGSQEIIPKETVLTGKEELGTRTRLDYMFYHKHCPRHHEHAINQAKPDTREDIKKKAVLVIDASVQPFFVEDQEFTQLSDHYGISAELGIIERNHHLFDNTKTFILENQFHHGEEVDVADVITERHTIHFHEKN</sequence>
<dbReference type="CDD" id="cd09078">
    <property type="entry name" value="nSMase"/>
    <property type="match status" value="1"/>
</dbReference>
<dbReference type="GO" id="GO:0005576">
    <property type="term" value="C:extracellular region"/>
    <property type="evidence" value="ECO:0007669"/>
    <property type="project" value="InterPro"/>
</dbReference>
<dbReference type="InterPro" id="IPR036691">
    <property type="entry name" value="Endo/exonu/phosph_ase_sf"/>
</dbReference>
<dbReference type="Proteomes" id="UP001431209">
    <property type="component" value="Unassembled WGS sequence"/>
</dbReference>
<dbReference type="EMBL" id="JAOPGA020000078">
    <property type="protein sequence ID" value="KAL0476713.1"/>
    <property type="molecule type" value="Genomic_DNA"/>
</dbReference>
<evidence type="ECO:0000256" key="3">
    <source>
        <dbReference type="ARBA" id="ARBA00022801"/>
    </source>
</evidence>
<feature type="domain" description="Endonuclease/exonuclease/phosphatase" evidence="4">
    <location>
        <begin position="15"/>
        <end position="291"/>
    </location>
</feature>
<keyword evidence="3" id="KW-0378">Hydrolase</keyword>
<organism evidence="5 6">
    <name type="scientific">Acrasis kona</name>
    <dbReference type="NCBI Taxonomy" id="1008807"/>
    <lineage>
        <taxon>Eukaryota</taxon>
        <taxon>Discoba</taxon>
        <taxon>Heterolobosea</taxon>
        <taxon>Tetramitia</taxon>
        <taxon>Eutetramitia</taxon>
        <taxon>Acrasidae</taxon>
        <taxon>Acrasis</taxon>
    </lineage>
</organism>
<dbReference type="InterPro" id="IPR005135">
    <property type="entry name" value="Endo/exonuclease/phosphatase"/>
</dbReference>
<dbReference type="PANTHER" id="PTHR16320:SF1">
    <property type="entry name" value="SPHINGOMYELINASE DDB_G0288017"/>
    <property type="match status" value="1"/>
</dbReference>
<dbReference type="SUPFAM" id="SSF56219">
    <property type="entry name" value="DNase I-like"/>
    <property type="match status" value="1"/>
</dbReference>
<dbReference type="GO" id="GO:0004767">
    <property type="term" value="F:sphingomyelin phosphodiesterase activity"/>
    <property type="evidence" value="ECO:0007669"/>
    <property type="project" value="UniProtKB-EC"/>
</dbReference>
<comment type="similarity">
    <text evidence="1">Belongs to the neutral sphingomyelinase family.</text>
</comment>
<accession>A0AAW2YIC3</accession>
<gene>
    <name evidence="5" type="ORF">AKO1_006160</name>
</gene>
<evidence type="ECO:0000313" key="6">
    <source>
        <dbReference type="Proteomes" id="UP001431209"/>
    </source>
</evidence>
<name>A0AAW2YIC3_9EUKA</name>
<dbReference type="PANTHER" id="PTHR16320">
    <property type="entry name" value="SPHINGOMYELINASE FAMILY MEMBER"/>
    <property type="match status" value="1"/>
</dbReference>
<protein>
    <recommendedName>
        <fullName evidence="2">sphingomyelin phosphodiesterase</fullName>
        <ecNumber evidence="2">3.1.4.12</ecNumber>
    </recommendedName>
</protein>
<dbReference type="Pfam" id="PF03372">
    <property type="entry name" value="Exo_endo_phos"/>
    <property type="match status" value="1"/>
</dbReference>
<comment type="caution">
    <text evidence="5">The sequence shown here is derived from an EMBL/GenBank/DDBJ whole genome shotgun (WGS) entry which is preliminary data.</text>
</comment>
<proteinExistence type="inferred from homology"/>
<dbReference type="InterPro" id="IPR038772">
    <property type="entry name" value="Sph/SMPD2-like"/>
</dbReference>
<evidence type="ECO:0000259" key="4">
    <source>
        <dbReference type="Pfam" id="PF03372"/>
    </source>
</evidence>
<evidence type="ECO:0000313" key="5">
    <source>
        <dbReference type="EMBL" id="KAL0476713.1"/>
    </source>
</evidence>
<reference evidence="5 6" key="1">
    <citation type="submission" date="2024-03" db="EMBL/GenBank/DDBJ databases">
        <title>The Acrasis kona genome and developmental transcriptomes reveal deep origins of eukaryotic multicellular pathways.</title>
        <authorList>
            <person name="Sheikh S."/>
            <person name="Fu C.-J."/>
            <person name="Brown M.W."/>
            <person name="Baldauf S.L."/>
        </authorList>
    </citation>
    <scope>NUCLEOTIDE SEQUENCE [LARGE SCALE GENOMIC DNA]</scope>
    <source>
        <strain evidence="5 6">ATCC MYA-3509</strain>
    </source>
</reference>